<evidence type="ECO:0000313" key="1">
    <source>
        <dbReference type="EMBL" id="TQB74884.1"/>
    </source>
</evidence>
<organism evidence="1 2">
    <name type="scientific">Monascus purpureus</name>
    <name type="common">Red mold</name>
    <name type="synonym">Monascus anka</name>
    <dbReference type="NCBI Taxonomy" id="5098"/>
    <lineage>
        <taxon>Eukaryota</taxon>
        <taxon>Fungi</taxon>
        <taxon>Dikarya</taxon>
        <taxon>Ascomycota</taxon>
        <taxon>Pezizomycotina</taxon>
        <taxon>Eurotiomycetes</taxon>
        <taxon>Eurotiomycetidae</taxon>
        <taxon>Eurotiales</taxon>
        <taxon>Aspergillaceae</taxon>
        <taxon>Monascus</taxon>
    </lineage>
</organism>
<sequence length="113" mass="13020">MIRTHHPSSMIQTDHQSMNTPIKVCFAQSFYKRRGGLQLFHIAIYGDNFDVLCKLIQIYLPDTSLTEPLEDHLKHFHVSPVVEACATANEEMVLWLMNHDPPLGTLHYRDSES</sequence>
<dbReference type="STRING" id="5098.A0A507QY91"/>
<comment type="caution">
    <text evidence="1">The sequence shown here is derived from an EMBL/GenBank/DDBJ whole genome shotgun (WGS) entry which is preliminary data.</text>
</comment>
<proteinExistence type="predicted"/>
<gene>
    <name evidence="1" type="ORF">MPDQ_004115</name>
</gene>
<accession>A0A507QY91</accession>
<dbReference type="AlphaFoldDB" id="A0A507QY91"/>
<dbReference type="EMBL" id="VIFY01000026">
    <property type="protein sequence ID" value="TQB74884.1"/>
    <property type="molecule type" value="Genomic_DNA"/>
</dbReference>
<protein>
    <submittedName>
        <fullName evidence="1">Uncharacterized protein</fullName>
    </submittedName>
</protein>
<reference evidence="1 2" key="1">
    <citation type="submission" date="2019-06" db="EMBL/GenBank/DDBJ databases">
        <title>Wine fermentation using esterase from Monascus purpureus.</title>
        <authorList>
            <person name="Geng C."/>
            <person name="Zhang Y."/>
        </authorList>
    </citation>
    <scope>NUCLEOTIDE SEQUENCE [LARGE SCALE GENOMIC DNA]</scope>
    <source>
        <strain evidence="1">HQ1</strain>
    </source>
</reference>
<evidence type="ECO:0000313" key="2">
    <source>
        <dbReference type="Proteomes" id="UP000319663"/>
    </source>
</evidence>
<keyword evidence="2" id="KW-1185">Reference proteome</keyword>
<dbReference type="Proteomes" id="UP000319663">
    <property type="component" value="Unassembled WGS sequence"/>
</dbReference>
<name>A0A507QY91_MONPU</name>